<name>L8HCM2_ACACF</name>
<feature type="repeat" description="ANK" evidence="3">
    <location>
        <begin position="302"/>
        <end position="334"/>
    </location>
</feature>
<dbReference type="Proteomes" id="UP000011083">
    <property type="component" value="Unassembled WGS sequence"/>
</dbReference>
<dbReference type="Pfam" id="PF13606">
    <property type="entry name" value="Ank_3"/>
    <property type="match status" value="1"/>
</dbReference>
<dbReference type="Pfam" id="PF00023">
    <property type="entry name" value="Ank"/>
    <property type="match status" value="1"/>
</dbReference>
<dbReference type="EMBL" id="KB007857">
    <property type="protein sequence ID" value="ELR23294.1"/>
    <property type="molecule type" value="Genomic_DNA"/>
</dbReference>
<protein>
    <submittedName>
        <fullName evidence="4">Ankyrin repeat protein</fullName>
    </submittedName>
</protein>
<dbReference type="PROSITE" id="PS50297">
    <property type="entry name" value="ANK_REP_REGION"/>
    <property type="match status" value="4"/>
</dbReference>
<dbReference type="RefSeq" id="XP_004352822.1">
    <property type="nucleotide sequence ID" value="XM_004352770.1"/>
</dbReference>
<dbReference type="SUPFAM" id="SSF48403">
    <property type="entry name" value="Ankyrin repeat"/>
    <property type="match status" value="1"/>
</dbReference>
<dbReference type="Pfam" id="PF12796">
    <property type="entry name" value="Ank_2"/>
    <property type="match status" value="2"/>
</dbReference>
<sequence>MPRRRGRRSVTDVQAQTKQLIKLVASKDELAVRAFTAAVPAELRTKVASGQPGDYCTPLVAACIVGSLPILRYLLEVGADCNVPRSDGDPGWWLVVTPVPLAFLGCLPLHIAIVSPHADESLLAELLRAGAEVNGREEDGGTPLHCAVRGKSLAHVKMLVEHGAVVDATEYKVTTTPLLIAAFSNQTDVASYLLAKGADGDLATVDILLEAGADPNFVDTSGYTTVMSACDSPALGFEGRQPLAIVRKLLDLGVPINHAARDGSTALYMAAMHRLGDVVEELISRGADVHASLNGSNRKTPKGVTPLQIASQKGCLVSVRALIKAGADVNAMDAVGTIPLISACRNGSQHDQAFKSIIAELIDAGSLTDHKNLLGDTPQNLAAAWLEPRDPLWEKLKAKTQPMDTN</sequence>
<feature type="repeat" description="ANK" evidence="3">
    <location>
        <begin position="173"/>
        <end position="205"/>
    </location>
</feature>
<keyword evidence="1" id="KW-0677">Repeat</keyword>
<dbReference type="OrthoDB" id="19040at2759"/>
<dbReference type="GeneID" id="14924267"/>
<feature type="repeat" description="ANK" evidence="3">
    <location>
        <begin position="54"/>
        <end position="86"/>
    </location>
</feature>
<feature type="repeat" description="ANK" evidence="3">
    <location>
        <begin position="104"/>
        <end position="138"/>
    </location>
</feature>
<evidence type="ECO:0000313" key="4">
    <source>
        <dbReference type="EMBL" id="ELR23294.1"/>
    </source>
</evidence>
<evidence type="ECO:0000256" key="1">
    <source>
        <dbReference type="ARBA" id="ARBA00022737"/>
    </source>
</evidence>
<proteinExistence type="predicted"/>
<gene>
    <name evidence="4" type="ORF">ACA1_068780</name>
</gene>
<dbReference type="AlphaFoldDB" id="L8HCM2"/>
<dbReference type="STRING" id="1257118.L8HCM2"/>
<dbReference type="SMART" id="SM00248">
    <property type="entry name" value="ANK"/>
    <property type="match status" value="8"/>
</dbReference>
<evidence type="ECO:0000256" key="3">
    <source>
        <dbReference type="PROSITE-ProRule" id="PRU00023"/>
    </source>
</evidence>
<feature type="repeat" description="ANK" evidence="3">
    <location>
        <begin position="262"/>
        <end position="294"/>
    </location>
</feature>
<feature type="repeat" description="ANK" evidence="3">
    <location>
        <begin position="139"/>
        <end position="171"/>
    </location>
</feature>
<accession>L8HCM2</accession>
<evidence type="ECO:0000313" key="5">
    <source>
        <dbReference type="Proteomes" id="UP000011083"/>
    </source>
</evidence>
<dbReference type="InterPro" id="IPR002110">
    <property type="entry name" value="Ankyrin_rpt"/>
</dbReference>
<dbReference type="PANTHER" id="PTHR24171">
    <property type="entry name" value="ANKYRIN REPEAT DOMAIN-CONTAINING PROTEIN 39-RELATED"/>
    <property type="match status" value="1"/>
</dbReference>
<keyword evidence="5" id="KW-1185">Reference proteome</keyword>
<dbReference type="InterPro" id="IPR036770">
    <property type="entry name" value="Ankyrin_rpt-contain_sf"/>
</dbReference>
<dbReference type="KEGG" id="acan:ACA1_068780"/>
<organism evidence="4 5">
    <name type="scientific">Acanthamoeba castellanii (strain ATCC 30010 / Neff)</name>
    <dbReference type="NCBI Taxonomy" id="1257118"/>
    <lineage>
        <taxon>Eukaryota</taxon>
        <taxon>Amoebozoa</taxon>
        <taxon>Discosea</taxon>
        <taxon>Longamoebia</taxon>
        <taxon>Centramoebida</taxon>
        <taxon>Acanthamoebidae</taxon>
        <taxon>Acanthamoeba</taxon>
    </lineage>
</organism>
<dbReference type="VEuPathDB" id="AmoebaDB:ACA1_068780"/>
<reference evidence="4 5" key="1">
    <citation type="journal article" date="2013" name="Genome Biol.">
        <title>Genome of Acanthamoeba castellanii highlights extensive lateral gene transfer and early evolution of tyrosine kinase signaling.</title>
        <authorList>
            <person name="Clarke M."/>
            <person name="Lohan A.J."/>
            <person name="Liu B."/>
            <person name="Lagkouvardos I."/>
            <person name="Roy S."/>
            <person name="Zafar N."/>
            <person name="Bertelli C."/>
            <person name="Schilde C."/>
            <person name="Kianianmomeni A."/>
            <person name="Burglin T.R."/>
            <person name="Frech C."/>
            <person name="Turcotte B."/>
            <person name="Kopec K.O."/>
            <person name="Synnott J.M."/>
            <person name="Choo C."/>
            <person name="Paponov I."/>
            <person name="Finkler A."/>
            <person name="Soon Heng Tan C."/>
            <person name="Hutchins A.P."/>
            <person name="Weinmeier T."/>
            <person name="Rattei T."/>
            <person name="Chu J.S."/>
            <person name="Gimenez G."/>
            <person name="Irimia M."/>
            <person name="Rigden D.J."/>
            <person name="Fitzpatrick D.A."/>
            <person name="Lorenzo-Morales J."/>
            <person name="Bateman A."/>
            <person name="Chiu C.H."/>
            <person name="Tang P."/>
            <person name="Hegemann P."/>
            <person name="Fromm H."/>
            <person name="Raoult D."/>
            <person name="Greub G."/>
            <person name="Miranda-Saavedra D."/>
            <person name="Chen N."/>
            <person name="Nash P."/>
            <person name="Ginger M.L."/>
            <person name="Horn M."/>
            <person name="Schaap P."/>
            <person name="Caler L."/>
            <person name="Loftus B."/>
        </authorList>
    </citation>
    <scope>NUCLEOTIDE SEQUENCE [LARGE SCALE GENOMIC DNA]</scope>
    <source>
        <strain evidence="4 5">Neff</strain>
    </source>
</reference>
<keyword evidence="2 3" id="KW-0040">ANK repeat</keyword>
<evidence type="ECO:0000256" key="2">
    <source>
        <dbReference type="ARBA" id="ARBA00023043"/>
    </source>
</evidence>
<dbReference type="Gene3D" id="1.25.40.20">
    <property type="entry name" value="Ankyrin repeat-containing domain"/>
    <property type="match status" value="2"/>
</dbReference>
<dbReference type="PROSITE" id="PS50088">
    <property type="entry name" value="ANK_REPEAT"/>
    <property type="match status" value="6"/>
</dbReference>